<dbReference type="InterPro" id="IPR001128">
    <property type="entry name" value="Cyt_P450"/>
</dbReference>
<dbReference type="OrthoDB" id="3934656at2759"/>
<dbReference type="EMBL" id="GL876969">
    <property type="protein sequence ID" value="KLU85862.1"/>
    <property type="molecule type" value="Genomic_DNA"/>
</dbReference>
<evidence type="ECO:0000313" key="7">
    <source>
        <dbReference type="Proteomes" id="UP000011715"/>
    </source>
</evidence>
<dbReference type="PANTHER" id="PTHR24305">
    <property type="entry name" value="CYTOCHROME P450"/>
    <property type="match status" value="1"/>
</dbReference>
<proteinExistence type="predicted"/>
<dbReference type="eggNOG" id="KOG0159">
    <property type="taxonomic scope" value="Eukaryota"/>
</dbReference>
<name>A0A0C4DXX5_MAGP6</name>
<evidence type="ECO:0000256" key="2">
    <source>
        <dbReference type="ARBA" id="ARBA00022723"/>
    </source>
</evidence>
<keyword evidence="2 4" id="KW-0479">Metal-binding</keyword>
<dbReference type="PRINTS" id="PR00463">
    <property type="entry name" value="EP450I"/>
</dbReference>
<reference evidence="6" key="4">
    <citation type="journal article" date="2015" name="G3 (Bethesda)">
        <title>Genome sequences of three phytopathogenic species of the Magnaporthaceae family of fungi.</title>
        <authorList>
            <person name="Okagaki L.H."/>
            <person name="Nunes C.C."/>
            <person name="Sailsbery J."/>
            <person name="Clay B."/>
            <person name="Brown D."/>
            <person name="John T."/>
            <person name="Oh Y."/>
            <person name="Young N."/>
            <person name="Fitzgerald M."/>
            <person name="Haas B.J."/>
            <person name="Zeng Q."/>
            <person name="Young S."/>
            <person name="Adiconis X."/>
            <person name="Fan L."/>
            <person name="Levin J.Z."/>
            <person name="Mitchell T.K."/>
            <person name="Okubara P.A."/>
            <person name="Farman M.L."/>
            <person name="Kohn L.M."/>
            <person name="Birren B."/>
            <person name="Ma L.-J."/>
            <person name="Dean R.A."/>
        </authorList>
    </citation>
    <scope>NUCLEOTIDE SEQUENCE</scope>
    <source>
        <strain evidence="6">ATCC 64411 / 73-15</strain>
    </source>
</reference>
<dbReference type="OMA" id="VIYTTRN"/>
<dbReference type="STRING" id="644358.A0A0C4DXX5"/>
<dbReference type="InterPro" id="IPR036396">
    <property type="entry name" value="Cyt_P450_sf"/>
</dbReference>
<dbReference type="PRINTS" id="PR00385">
    <property type="entry name" value="P450"/>
</dbReference>
<evidence type="ECO:0008006" key="8">
    <source>
        <dbReference type="Google" id="ProtNLM"/>
    </source>
</evidence>
<dbReference type="GO" id="GO:0004497">
    <property type="term" value="F:monooxygenase activity"/>
    <property type="evidence" value="ECO:0007669"/>
    <property type="project" value="InterPro"/>
</dbReference>
<reference evidence="7" key="1">
    <citation type="submission" date="2010-05" db="EMBL/GenBank/DDBJ databases">
        <title>The genome sequence of Magnaporthe poae strain ATCC 64411.</title>
        <authorList>
            <person name="Ma L.-J."/>
            <person name="Dead R."/>
            <person name="Young S."/>
            <person name="Zeng Q."/>
            <person name="Koehrsen M."/>
            <person name="Alvarado L."/>
            <person name="Berlin A."/>
            <person name="Chapman S.B."/>
            <person name="Chen Z."/>
            <person name="Freedman E."/>
            <person name="Gellesch M."/>
            <person name="Goldberg J."/>
            <person name="Griggs A."/>
            <person name="Gujja S."/>
            <person name="Heilman E.R."/>
            <person name="Heiman D."/>
            <person name="Hepburn T."/>
            <person name="Howarth C."/>
            <person name="Jen D."/>
            <person name="Larson L."/>
            <person name="Mehta T."/>
            <person name="Neiman D."/>
            <person name="Pearson M."/>
            <person name="Roberts A."/>
            <person name="Saif S."/>
            <person name="Shea T."/>
            <person name="Shenoy N."/>
            <person name="Sisk P."/>
            <person name="Stolte C."/>
            <person name="Sykes S."/>
            <person name="Walk T."/>
            <person name="White J."/>
            <person name="Yandava C."/>
            <person name="Haas B."/>
            <person name="Nusbaum C."/>
            <person name="Birren B."/>
        </authorList>
    </citation>
    <scope>NUCLEOTIDE SEQUENCE [LARGE SCALE GENOMIC DNA]</scope>
    <source>
        <strain evidence="7">ATCC 64411 / 73-15</strain>
    </source>
</reference>
<dbReference type="EMBL" id="ADBL01001139">
    <property type="status" value="NOT_ANNOTATED_CDS"/>
    <property type="molecule type" value="Genomic_DNA"/>
</dbReference>
<comment type="cofactor">
    <cofactor evidence="4">
        <name>heme</name>
        <dbReference type="ChEBI" id="CHEBI:30413"/>
    </cofactor>
</comment>
<dbReference type="InterPro" id="IPR050121">
    <property type="entry name" value="Cytochrome_P450_monoxygenase"/>
</dbReference>
<feature type="binding site" description="axial binding residue" evidence="4">
    <location>
        <position position="454"/>
    </location>
    <ligand>
        <name>heme</name>
        <dbReference type="ChEBI" id="CHEBI:30413"/>
    </ligand>
    <ligandPart>
        <name>Fe</name>
        <dbReference type="ChEBI" id="CHEBI:18248"/>
    </ligandPart>
</feature>
<dbReference type="Proteomes" id="UP000011715">
    <property type="component" value="Unassembled WGS sequence"/>
</dbReference>
<accession>A0A0C4DXX5</accession>
<dbReference type="PANTHER" id="PTHR24305:SF180">
    <property type="entry name" value="P450, PUTATIVE (EUROFUNG)-RELATED"/>
    <property type="match status" value="1"/>
</dbReference>
<reference evidence="5" key="3">
    <citation type="submission" date="2011-03" db="EMBL/GenBank/DDBJ databases">
        <title>Annotation of Magnaporthe poae ATCC 64411.</title>
        <authorList>
            <person name="Ma L.-J."/>
            <person name="Dead R."/>
            <person name="Young S.K."/>
            <person name="Zeng Q."/>
            <person name="Gargeya S."/>
            <person name="Fitzgerald M."/>
            <person name="Haas B."/>
            <person name="Abouelleil A."/>
            <person name="Alvarado L."/>
            <person name="Arachchi H.M."/>
            <person name="Berlin A."/>
            <person name="Brown A."/>
            <person name="Chapman S.B."/>
            <person name="Chen Z."/>
            <person name="Dunbar C."/>
            <person name="Freedman E."/>
            <person name="Gearin G."/>
            <person name="Gellesch M."/>
            <person name="Goldberg J."/>
            <person name="Griggs A."/>
            <person name="Gujja S."/>
            <person name="Heiman D."/>
            <person name="Howarth C."/>
            <person name="Larson L."/>
            <person name="Lui A."/>
            <person name="MacDonald P.J.P."/>
            <person name="Mehta T."/>
            <person name="Montmayeur A."/>
            <person name="Murphy C."/>
            <person name="Neiman D."/>
            <person name="Pearson M."/>
            <person name="Priest M."/>
            <person name="Roberts A."/>
            <person name="Saif S."/>
            <person name="Shea T."/>
            <person name="Shenoy N."/>
            <person name="Sisk P."/>
            <person name="Stolte C."/>
            <person name="Sykes S."/>
            <person name="Yandava C."/>
            <person name="Wortman J."/>
            <person name="Nusbaum C."/>
            <person name="Birren B."/>
        </authorList>
    </citation>
    <scope>NUCLEOTIDE SEQUENCE</scope>
    <source>
        <strain evidence="5">ATCC 64411</strain>
    </source>
</reference>
<reference evidence="5" key="2">
    <citation type="submission" date="2010-05" db="EMBL/GenBank/DDBJ databases">
        <title>The Genome Sequence of Magnaporthe poae strain ATCC 64411.</title>
        <authorList>
            <consortium name="The Broad Institute Genome Sequencing Platform"/>
            <consortium name="Broad Institute Genome Sequencing Center for Infectious Disease"/>
            <person name="Ma L.-J."/>
            <person name="Dead R."/>
            <person name="Young S."/>
            <person name="Zeng Q."/>
            <person name="Koehrsen M."/>
            <person name="Alvarado L."/>
            <person name="Berlin A."/>
            <person name="Chapman S.B."/>
            <person name="Chen Z."/>
            <person name="Freedman E."/>
            <person name="Gellesch M."/>
            <person name="Goldberg J."/>
            <person name="Griggs A."/>
            <person name="Gujja S."/>
            <person name="Heilman E.R."/>
            <person name="Heiman D."/>
            <person name="Hepburn T."/>
            <person name="Howarth C."/>
            <person name="Jen D."/>
            <person name="Larson L."/>
            <person name="Mehta T."/>
            <person name="Neiman D."/>
            <person name="Pearson M."/>
            <person name="Roberts A."/>
            <person name="Saif S."/>
            <person name="Shea T."/>
            <person name="Shenoy N."/>
            <person name="Sisk P."/>
            <person name="Stolte C."/>
            <person name="Sykes S."/>
            <person name="Walk T."/>
            <person name="White J."/>
            <person name="Yandava C."/>
            <person name="Haas B."/>
            <person name="Nusbaum C."/>
            <person name="Birren B."/>
        </authorList>
    </citation>
    <scope>NUCLEOTIDE SEQUENCE</scope>
    <source>
        <strain evidence="5">ATCC 64411</strain>
    </source>
</reference>
<dbReference type="GO" id="GO:0020037">
    <property type="term" value="F:heme binding"/>
    <property type="evidence" value="ECO:0007669"/>
    <property type="project" value="InterPro"/>
</dbReference>
<keyword evidence="1 4" id="KW-0349">Heme</keyword>
<evidence type="ECO:0000313" key="5">
    <source>
        <dbReference type="EMBL" id="KLU85862.1"/>
    </source>
</evidence>
<protein>
    <recommendedName>
        <fullName evidence="8">Cytochrome P450</fullName>
    </recommendedName>
</protein>
<reference evidence="6" key="5">
    <citation type="submission" date="2015-06" db="UniProtKB">
        <authorList>
            <consortium name="EnsemblFungi"/>
        </authorList>
    </citation>
    <scope>IDENTIFICATION</scope>
    <source>
        <strain evidence="6">ATCC 64411</strain>
    </source>
</reference>
<evidence type="ECO:0000256" key="1">
    <source>
        <dbReference type="ARBA" id="ARBA00022617"/>
    </source>
</evidence>
<evidence type="ECO:0000256" key="3">
    <source>
        <dbReference type="ARBA" id="ARBA00023004"/>
    </source>
</evidence>
<evidence type="ECO:0000313" key="6">
    <source>
        <dbReference type="EnsemblFungi" id="MAPG_04882T0"/>
    </source>
</evidence>
<keyword evidence="3 4" id="KW-0408">Iron</keyword>
<dbReference type="EnsemblFungi" id="MAPG_04882T0">
    <property type="protein sequence ID" value="MAPG_04882T0"/>
    <property type="gene ID" value="MAPG_04882"/>
</dbReference>
<organism evidence="6 7">
    <name type="scientific">Magnaporthiopsis poae (strain ATCC 64411 / 73-15)</name>
    <name type="common">Kentucky bluegrass fungus</name>
    <name type="synonym">Magnaporthe poae</name>
    <dbReference type="NCBI Taxonomy" id="644358"/>
    <lineage>
        <taxon>Eukaryota</taxon>
        <taxon>Fungi</taxon>
        <taxon>Dikarya</taxon>
        <taxon>Ascomycota</taxon>
        <taxon>Pezizomycotina</taxon>
        <taxon>Sordariomycetes</taxon>
        <taxon>Sordariomycetidae</taxon>
        <taxon>Magnaporthales</taxon>
        <taxon>Magnaporthaceae</taxon>
        <taxon>Magnaporthiopsis</taxon>
    </lineage>
</organism>
<dbReference type="VEuPathDB" id="FungiDB:MAPG_04882"/>
<dbReference type="AlphaFoldDB" id="A0A0C4DXX5"/>
<keyword evidence="7" id="KW-1185">Reference proteome</keyword>
<dbReference type="CDD" id="cd11060">
    <property type="entry name" value="CYP57A1-like"/>
    <property type="match status" value="1"/>
</dbReference>
<dbReference type="Gene3D" id="1.10.630.10">
    <property type="entry name" value="Cytochrome P450"/>
    <property type="match status" value="1"/>
</dbReference>
<sequence length="509" mass="58282">MVLFTGLQLGVVLAGIVTISVFHTLCFSRLSRFPGPVAAKLTNAYRAFRTWMGRIDLEHLAWHKTYGSAVRIGPNTVMLNDPNMIKVVFTTKGTWQKSEMYKPNEAIVNGKRLTSLFNTTDEAYHTAANKPVKPLYSLSRVQEIEPLLDESLEYLMTRFDAQYTDKGVVCMWDDWMIWWTWDAMFNITYGEHLGFLDKQGDIVNFIHASTAGVQYFSAISQIPWLDNLLDKNPIMRIGPPQSSTSIGVAHKKLTEYVQKKAAKEKPDNGRPETYLDKFLRLKETHPEIVDDDHVLQYSLFNMLAGGDTTASALRASIYHLAKNPSCYERLQAELDGAGLSLPARFKDVSGLTYLTAVVRETMRINPGVSHTIERVAPEGLTLPDGRFIPADTRVAMDPFVVMRNEPIFGPEDVMEFHPERWLRRDGESDDDFDARNRKMVSTLDFVFGYGKRMCTGRHLAWMEIFKFLATMYSVYDIKLKDADHEWKYRAAWFVFQTDIPVLITRRKRV</sequence>
<evidence type="ECO:0000256" key="4">
    <source>
        <dbReference type="PIRSR" id="PIRSR602401-1"/>
    </source>
</evidence>
<dbReference type="Pfam" id="PF00067">
    <property type="entry name" value="p450"/>
    <property type="match status" value="1"/>
</dbReference>
<dbReference type="SUPFAM" id="SSF48264">
    <property type="entry name" value="Cytochrome P450"/>
    <property type="match status" value="1"/>
</dbReference>
<dbReference type="InterPro" id="IPR002401">
    <property type="entry name" value="Cyt_P450_E_grp-I"/>
</dbReference>
<dbReference type="GO" id="GO:0016705">
    <property type="term" value="F:oxidoreductase activity, acting on paired donors, with incorporation or reduction of molecular oxygen"/>
    <property type="evidence" value="ECO:0007669"/>
    <property type="project" value="InterPro"/>
</dbReference>
<gene>
    <name evidence="5" type="ORF">MAPG_04882</name>
</gene>
<dbReference type="GO" id="GO:0005506">
    <property type="term" value="F:iron ion binding"/>
    <property type="evidence" value="ECO:0007669"/>
    <property type="project" value="InterPro"/>
</dbReference>